<proteinExistence type="predicted"/>
<dbReference type="InterPro" id="IPR013201">
    <property type="entry name" value="Prot_inhib_I29"/>
</dbReference>
<dbReference type="AlphaFoldDB" id="A0A9Q0NDG2"/>
<dbReference type="SUPFAM" id="SSF54001">
    <property type="entry name" value="Cysteine proteinases"/>
    <property type="match status" value="1"/>
</dbReference>
<accession>A0A9Q0NDG2</accession>
<evidence type="ECO:0000313" key="2">
    <source>
        <dbReference type="EMBL" id="KAJ6647329.1"/>
    </source>
</evidence>
<name>A0A9Q0NDG2_9DIPT</name>
<dbReference type="OrthoDB" id="7787088at2759"/>
<reference evidence="2" key="1">
    <citation type="submission" date="2022-07" db="EMBL/GenBank/DDBJ databases">
        <authorList>
            <person name="Trinca V."/>
            <person name="Uliana J.V.C."/>
            <person name="Torres T.T."/>
            <person name="Ward R.J."/>
            <person name="Monesi N."/>
        </authorList>
    </citation>
    <scope>NUCLEOTIDE SEQUENCE</scope>
    <source>
        <strain evidence="2">HSMRA1968</strain>
        <tissue evidence="2">Whole embryos</tissue>
    </source>
</reference>
<evidence type="ECO:0000259" key="1">
    <source>
        <dbReference type="SMART" id="SM00848"/>
    </source>
</evidence>
<dbReference type="Pfam" id="PF08246">
    <property type="entry name" value="Inhibitor_I29"/>
    <property type="match status" value="1"/>
</dbReference>
<gene>
    <name evidence="2" type="primary">Cys_0</name>
    <name evidence="2" type="ORF">Bhyg_02551</name>
</gene>
<dbReference type="InterPro" id="IPR038765">
    <property type="entry name" value="Papain-like_cys_pep_sf"/>
</dbReference>
<protein>
    <submittedName>
        <fullName evidence="2">Crustapain</fullName>
    </submittedName>
</protein>
<feature type="domain" description="Cathepsin propeptide inhibitor" evidence="1">
    <location>
        <begin position="17"/>
        <end position="74"/>
    </location>
</feature>
<comment type="caution">
    <text evidence="2">The sequence shown here is derived from an EMBL/GenBank/DDBJ whole genome shotgun (WGS) entry which is preliminary data.</text>
</comment>
<sequence length="83" mass="9807">MVSHRNVTMSHCDTVYWNKEHNKSFSDQEEENRRFQIFVETVKSVIEHNEKFHRGEVTFKMGINAFAHLLPEERPGGTYKKPA</sequence>
<organism evidence="2 3">
    <name type="scientific">Pseudolycoriella hygida</name>
    <dbReference type="NCBI Taxonomy" id="35572"/>
    <lineage>
        <taxon>Eukaryota</taxon>
        <taxon>Metazoa</taxon>
        <taxon>Ecdysozoa</taxon>
        <taxon>Arthropoda</taxon>
        <taxon>Hexapoda</taxon>
        <taxon>Insecta</taxon>
        <taxon>Pterygota</taxon>
        <taxon>Neoptera</taxon>
        <taxon>Endopterygota</taxon>
        <taxon>Diptera</taxon>
        <taxon>Nematocera</taxon>
        <taxon>Sciaroidea</taxon>
        <taxon>Sciaridae</taxon>
        <taxon>Pseudolycoriella</taxon>
    </lineage>
</organism>
<dbReference type="EMBL" id="WJQU01000001">
    <property type="protein sequence ID" value="KAJ6647329.1"/>
    <property type="molecule type" value="Genomic_DNA"/>
</dbReference>
<dbReference type="Proteomes" id="UP001151699">
    <property type="component" value="Chromosome A"/>
</dbReference>
<evidence type="ECO:0000313" key="3">
    <source>
        <dbReference type="Proteomes" id="UP001151699"/>
    </source>
</evidence>
<dbReference type="Gene3D" id="1.10.287.2250">
    <property type="match status" value="1"/>
</dbReference>
<dbReference type="SMART" id="SM00848">
    <property type="entry name" value="Inhibitor_I29"/>
    <property type="match status" value="1"/>
</dbReference>
<keyword evidence="3" id="KW-1185">Reference proteome</keyword>